<dbReference type="PROSITE" id="PS51257">
    <property type="entry name" value="PROKAR_LIPOPROTEIN"/>
    <property type="match status" value="1"/>
</dbReference>
<evidence type="ECO:0000313" key="2">
    <source>
        <dbReference type="Proteomes" id="UP000294832"/>
    </source>
</evidence>
<dbReference type="InterPro" id="IPR021372">
    <property type="entry name" value="DUF2989"/>
</dbReference>
<keyword evidence="2" id="KW-1185">Reference proteome</keyword>
<dbReference type="RefSeq" id="WP_133039224.1">
    <property type="nucleotide sequence ID" value="NZ_SLWF01000015.1"/>
</dbReference>
<dbReference type="AlphaFoldDB" id="A0A4R2F9E1"/>
<dbReference type="Proteomes" id="UP000294832">
    <property type="component" value="Unassembled WGS sequence"/>
</dbReference>
<reference evidence="1 2" key="1">
    <citation type="submission" date="2019-03" db="EMBL/GenBank/DDBJ databases">
        <title>Freshwater and sediment microbial communities from various areas in North America, analyzing microbe dynamics in response to fracking.</title>
        <authorList>
            <person name="Lamendella R."/>
        </authorList>
    </citation>
    <scope>NUCLEOTIDE SEQUENCE [LARGE SCALE GENOMIC DNA]</scope>
    <source>
        <strain evidence="1 2">74A</strain>
    </source>
</reference>
<gene>
    <name evidence="1" type="ORF">EDC91_11589</name>
</gene>
<name>A0A4R2F9E1_9GAMM</name>
<proteinExistence type="predicted"/>
<organism evidence="1 2">
    <name type="scientific">Shewanella fodinae</name>
    <dbReference type="NCBI Taxonomy" id="552357"/>
    <lineage>
        <taxon>Bacteria</taxon>
        <taxon>Pseudomonadati</taxon>
        <taxon>Pseudomonadota</taxon>
        <taxon>Gammaproteobacteria</taxon>
        <taxon>Alteromonadales</taxon>
        <taxon>Shewanellaceae</taxon>
        <taxon>Shewanella</taxon>
    </lineage>
</organism>
<evidence type="ECO:0000313" key="1">
    <source>
        <dbReference type="EMBL" id="TCN83380.1"/>
    </source>
</evidence>
<dbReference type="OrthoDB" id="5900133at2"/>
<dbReference type="Pfam" id="PF11207">
    <property type="entry name" value="DUF2989"/>
    <property type="match status" value="1"/>
</dbReference>
<comment type="caution">
    <text evidence="1">The sequence shown here is derived from an EMBL/GenBank/DDBJ whole genome shotgun (WGS) entry which is preliminary data.</text>
</comment>
<dbReference type="EMBL" id="SLWF01000015">
    <property type="protein sequence ID" value="TCN83380.1"/>
    <property type="molecule type" value="Genomic_DNA"/>
</dbReference>
<protein>
    <submittedName>
        <fullName evidence="1">DUF2989 family protein</fullName>
    </submittedName>
</protein>
<accession>A0A4R2F9E1</accession>
<sequence length="292" mass="32758">MLLIRNFVIITSFSFIILLSGCERLTPTAKICKNNPEICTDLHKDGWCRAQRTALVNDRLEVKNASTATGEQLYRLMLDTERYNNCVWLGSGVKHIEHPERSNDRARAYSMSSQALTALQQQTKNSKDPLLAFYHWSRLGDESALESLLTAEKQQQIHTPEILAALGGYYLKRDSSKALTLYLDAMKGASEETFNSDWLLGAGQAFMQLGLPEQNYLMSRANLLLSNNPANEEKLNALVGTKVRLRQLNDQAKTLADSLRSGDYPDSDWPRRLAAAAQTAINQTQYTDPVKS</sequence>